<accession>A0ABR7GHJ6</accession>
<reference evidence="3 4" key="1">
    <citation type="submission" date="2020-08" db="EMBL/GenBank/DDBJ databases">
        <title>Genome public.</title>
        <authorList>
            <person name="Liu C."/>
            <person name="Sun Q."/>
        </authorList>
    </citation>
    <scope>NUCLEOTIDE SEQUENCE [LARGE SCALE GENOMIC DNA]</scope>
    <source>
        <strain evidence="3 4">NSJ-9</strain>
    </source>
</reference>
<sequence>MIFESHAHYDDRQFDVDREDLLRVLPSKNVGIVVNVGADMKSSASSVALAQSYDYIYAAVGVHPDEVESMDAACIDRLRQMAQDPRVLAIGEIGLDYFRKEGHACKDTQKYWFRQQLDLAVELEKPFIIHSRDAAEDTMEILQEFGKAHPDIKHPGVIHCYSYSPEMAKQYIAMGYYIGIGGVVTFKNAKKLVETAKEIPLERILVETDSPYLCPEPNRGKRNDSSQIRYVIDKIADIRGILPEEVEKQTEINARNMYGLLQ</sequence>
<gene>
    <name evidence="3" type="ORF">H8R94_07385</name>
</gene>
<dbReference type="PANTHER" id="PTHR46124:SF2">
    <property type="entry name" value="D-AMINOACYL-TRNA DEACYLASE"/>
    <property type="match status" value="1"/>
</dbReference>
<keyword evidence="1" id="KW-0479">Metal-binding</keyword>
<dbReference type="SUPFAM" id="SSF51556">
    <property type="entry name" value="Metallo-dependent hydrolases"/>
    <property type="match status" value="1"/>
</dbReference>
<keyword evidence="2 3" id="KW-0378">Hydrolase</keyword>
<evidence type="ECO:0000256" key="2">
    <source>
        <dbReference type="ARBA" id="ARBA00022801"/>
    </source>
</evidence>
<protein>
    <submittedName>
        <fullName evidence="3">TatD family hydrolase</fullName>
    </submittedName>
</protein>
<dbReference type="PROSITE" id="PS01091">
    <property type="entry name" value="TATD_3"/>
    <property type="match status" value="1"/>
</dbReference>
<dbReference type="InterPro" id="IPR015991">
    <property type="entry name" value="TatD/YcfH-like"/>
</dbReference>
<dbReference type="Pfam" id="PF01026">
    <property type="entry name" value="TatD_DNase"/>
    <property type="match status" value="1"/>
</dbReference>
<dbReference type="PIRSF" id="PIRSF005902">
    <property type="entry name" value="DNase_TatD"/>
    <property type="match status" value="1"/>
</dbReference>
<evidence type="ECO:0000313" key="3">
    <source>
        <dbReference type="EMBL" id="MBC5686425.1"/>
    </source>
</evidence>
<keyword evidence="4" id="KW-1185">Reference proteome</keyword>
<dbReference type="EMBL" id="JACOPG010000002">
    <property type="protein sequence ID" value="MBC5686425.1"/>
    <property type="molecule type" value="Genomic_DNA"/>
</dbReference>
<dbReference type="PANTHER" id="PTHR46124">
    <property type="entry name" value="D-AMINOACYL-TRNA DEACYLASE"/>
    <property type="match status" value="1"/>
</dbReference>
<dbReference type="NCBIfam" id="TIGR00010">
    <property type="entry name" value="YchF/TatD family DNA exonuclease"/>
    <property type="match status" value="1"/>
</dbReference>
<name>A0ABR7GHJ6_9FIRM</name>
<evidence type="ECO:0000313" key="4">
    <source>
        <dbReference type="Proteomes" id="UP000643810"/>
    </source>
</evidence>
<proteinExistence type="predicted"/>
<dbReference type="GO" id="GO:0016787">
    <property type="term" value="F:hydrolase activity"/>
    <property type="evidence" value="ECO:0007669"/>
    <property type="project" value="UniProtKB-KW"/>
</dbReference>
<evidence type="ECO:0000256" key="1">
    <source>
        <dbReference type="ARBA" id="ARBA00022723"/>
    </source>
</evidence>
<comment type="caution">
    <text evidence="3">The sequence shown here is derived from an EMBL/GenBank/DDBJ whole genome shotgun (WGS) entry which is preliminary data.</text>
</comment>
<dbReference type="InterPro" id="IPR018228">
    <property type="entry name" value="DNase_TatD-rel_CS"/>
</dbReference>
<organism evidence="3 4">
    <name type="scientific">Roseburia lenta</name>
    <dbReference type="NCBI Taxonomy" id="2763061"/>
    <lineage>
        <taxon>Bacteria</taxon>
        <taxon>Bacillati</taxon>
        <taxon>Bacillota</taxon>
        <taxon>Clostridia</taxon>
        <taxon>Lachnospirales</taxon>
        <taxon>Lachnospiraceae</taxon>
        <taxon>Roseburia</taxon>
    </lineage>
</organism>
<dbReference type="InterPro" id="IPR001130">
    <property type="entry name" value="TatD-like"/>
</dbReference>
<dbReference type="InterPro" id="IPR032466">
    <property type="entry name" value="Metal_Hydrolase"/>
</dbReference>
<dbReference type="RefSeq" id="WP_186854264.1">
    <property type="nucleotide sequence ID" value="NZ_JACOPG010000002.1"/>
</dbReference>
<dbReference type="Gene3D" id="3.20.20.140">
    <property type="entry name" value="Metal-dependent hydrolases"/>
    <property type="match status" value="1"/>
</dbReference>
<dbReference type="Proteomes" id="UP000643810">
    <property type="component" value="Unassembled WGS sequence"/>
</dbReference>
<dbReference type="CDD" id="cd01310">
    <property type="entry name" value="TatD_DNAse"/>
    <property type="match status" value="1"/>
</dbReference>